<accession>A0A8H7CDG8</accession>
<proteinExistence type="predicted"/>
<gene>
    <name evidence="1" type="ORF">MVEN_02383300</name>
</gene>
<reference evidence="1" key="1">
    <citation type="submission" date="2020-05" db="EMBL/GenBank/DDBJ databases">
        <title>Mycena genomes resolve the evolution of fungal bioluminescence.</title>
        <authorList>
            <person name="Tsai I.J."/>
        </authorList>
    </citation>
    <scope>NUCLEOTIDE SEQUENCE</scope>
    <source>
        <strain evidence="1">CCC161011</strain>
    </source>
</reference>
<dbReference type="EMBL" id="JACAZI010000030">
    <property type="protein sequence ID" value="KAF7333175.1"/>
    <property type="molecule type" value="Genomic_DNA"/>
</dbReference>
<organism evidence="1 2">
    <name type="scientific">Mycena venus</name>
    <dbReference type="NCBI Taxonomy" id="2733690"/>
    <lineage>
        <taxon>Eukaryota</taxon>
        <taxon>Fungi</taxon>
        <taxon>Dikarya</taxon>
        <taxon>Basidiomycota</taxon>
        <taxon>Agaricomycotina</taxon>
        <taxon>Agaricomycetes</taxon>
        <taxon>Agaricomycetidae</taxon>
        <taxon>Agaricales</taxon>
        <taxon>Marasmiineae</taxon>
        <taxon>Mycenaceae</taxon>
        <taxon>Mycena</taxon>
    </lineage>
</organism>
<keyword evidence="2" id="KW-1185">Reference proteome</keyword>
<evidence type="ECO:0000313" key="2">
    <source>
        <dbReference type="Proteomes" id="UP000620124"/>
    </source>
</evidence>
<name>A0A8H7CDG8_9AGAR</name>
<dbReference type="Proteomes" id="UP000620124">
    <property type="component" value="Unassembled WGS sequence"/>
</dbReference>
<protein>
    <submittedName>
        <fullName evidence="1">Uncharacterized protein</fullName>
    </submittedName>
</protein>
<evidence type="ECO:0000313" key="1">
    <source>
        <dbReference type="EMBL" id="KAF7333175.1"/>
    </source>
</evidence>
<dbReference type="OrthoDB" id="2644397at2759"/>
<comment type="caution">
    <text evidence="1">The sequence shown here is derived from an EMBL/GenBank/DDBJ whole genome shotgun (WGS) entry which is preliminary data.</text>
</comment>
<dbReference type="AlphaFoldDB" id="A0A8H7CDG8"/>
<sequence length="293" mass="32010">MTGDLSPNDVDTLFNYVIGSFAYLPFVDKSTHIGLAQGGTLYDVPEPNPGIGNITVSAPWFNISCGFLEDLTANFSVEDSTWSLSSGNKSLMTIASTVPGVISTFAAPILYSTIPIVDSNNDTGGLVDLPLPMNTTVSSIQVFRCFLSLAHQIAFVDAQSRSAVALYPEFSKTLSVWHPVDLWATVATIGNLLIDQWATCLSYTPPSDVPLDPDSSDPVFFTLADVYLMQKFNLHSANQSSIDGTGLLHAIWLYRNHPELEDLLEQVEHPTKDNLRDAGMVRTRLVGPRRRAE</sequence>